<feature type="chain" id="PRO_5027092013" evidence="1">
    <location>
        <begin position="24"/>
        <end position="260"/>
    </location>
</feature>
<evidence type="ECO:0000313" key="3">
    <source>
        <dbReference type="EMBL" id="KAB2809760.1"/>
    </source>
</evidence>
<dbReference type="SMART" id="SM00014">
    <property type="entry name" value="acidPPc"/>
    <property type="match status" value="1"/>
</dbReference>
<dbReference type="InterPro" id="IPR036938">
    <property type="entry name" value="PAP2/HPO_sf"/>
</dbReference>
<dbReference type="RefSeq" id="WP_151667583.1">
    <property type="nucleotide sequence ID" value="NZ_WBVO01000007.1"/>
</dbReference>
<reference evidence="3 4" key="1">
    <citation type="submission" date="2019-09" db="EMBL/GenBank/DDBJ databases">
        <title>Genomes of family Cryomorphaceae.</title>
        <authorList>
            <person name="Bowman J.P."/>
        </authorList>
    </citation>
    <scope>NUCLEOTIDE SEQUENCE [LARGE SCALE GENOMIC DNA]</scope>
    <source>
        <strain evidence="3 4">LMG 25704</strain>
    </source>
</reference>
<dbReference type="CDD" id="cd03394">
    <property type="entry name" value="PAP2_like_5"/>
    <property type="match status" value="1"/>
</dbReference>
<dbReference type="InterPro" id="IPR000326">
    <property type="entry name" value="PAP2/HPO"/>
</dbReference>
<evidence type="ECO:0000256" key="1">
    <source>
        <dbReference type="SAM" id="SignalP"/>
    </source>
</evidence>
<protein>
    <submittedName>
        <fullName evidence="3">Phosphatase PAP2 family protein</fullName>
    </submittedName>
</protein>
<proteinExistence type="predicted"/>
<feature type="domain" description="Phosphatidic acid phosphatase type 2/haloperoxidase" evidence="2">
    <location>
        <begin position="126"/>
        <end position="238"/>
    </location>
</feature>
<accession>A0A6N6RF33</accession>
<name>A0A6N6RF33_9FLAO</name>
<dbReference type="PANTHER" id="PTHR14969">
    <property type="entry name" value="SPHINGOSINE-1-PHOSPHATE PHOSPHOHYDROLASE"/>
    <property type="match status" value="1"/>
</dbReference>
<feature type="signal peptide" evidence="1">
    <location>
        <begin position="1"/>
        <end position="23"/>
    </location>
</feature>
<evidence type="ECO:0000313" key="4">
    <source>
        <dbReference type="Proteomes" id="UP000468650"/>
    </source>
</evidence>
<dbReference type="EMBL" id="WBVO01000007">
    <property type="protein sequence ID" value="KAB2809760.1"/>
    <property type="molecule type" value="Genomic_DNA"/>
</dbReference>
<dbReference type="PANTHER" id="PTHR14969:SF13">
    <property type="entry name" value="AT30094P"/>
    <property type="match status" value="1"/>
</dbReference>
<organism evidence="3 4">
    <name type="scientific">Phaeocystidibacter luteus</name>
    <dbReference type="NCBI Taxonomy" id="911197"/>
    <lineage>
        <taxon>Bacteria</taxon>
        <taxon>Pseudomonadati</taxon>
        <taxon>Bacteroidota</taxon>
        <taxon>Flavobacteriia</taxon>
        <taxon>Flavobacteriales</taxon>
        <taxon>Phaeocystidibacteraceae</taxon>
        <taxon>Phaeocystidibacter</taxon>
    </lineage>
</organism>
<keyword evidence="1" id="KW-0732">Signal</keyword>
<sequence length="260" mass="28657">MNFCSLKLGMAILSLLSAFVSSGQIVDTSYWQGWYETPADVVRVDKWNETGWWTAAGVMSTGLVIYSQDAQIRQSFQSWRTDGSDQFSRYVAEPIGSGLYSLGGTAIAFGVGYFTDDAKLQRTSLQAFKAFVLTGGATVLLKQLTHRPRPYESDDPYTWLGPYAITGDNDAFPSGHTSTAFAVASVFAHSYREQPWVGVSVYSLATLAGLSRIHDDVHWGSDVFFGAALGWYVGRTIVQNDRKLWVLPTGNGVYLSYSFD</sequence>
<dbReference type="OrthoDB" id="9773582at2"/>
<dbReference type="AlphaFoldDB" id="A0A6N6RF33"/>
<dbReference type="Proteomes" id="UP000468650">
    <property type="component" value="Unassembled WGS sequence"/>
</dbReference>
<comment type="caution">
    <text evidence="3">The sequence shown here is derived from an EMBL/GenBank/DDBJ whole genome shotgun (WGS) entry which is preliminary data.</text>
</comment>
<dbReference type="Pfam" id="PF01569">
    <property type="entry name" value="PAP2"/>
    <property type="match status" value="1"/>
</dbReference>
<gene>
    <name evidence="3" type="ORF">F8C67_09385</name>
</gene>
<dbReference type="SUPFAM" id="SSF48317">
    <property type="entry name" value="Acid phosphatase/Vanadium-dependent haloperoxidase"/>
    <property type="match status" value="1"/>
</dbReference>
<keyword evidence="4" id="KW-1185">Reference proteome</keyword>
<dbReference type="Gene3D" id="1.20.144.10">
    <property type="entry name" value="Phosphatidic acid phosphatase type 2/haloperoxidase"/>
    <property type="match status" value="1"/>
</dbReference>
<evidence type="ECO:0000259" key="2">
    <source>
        <dbReference type="SMART" id="SM00014"/>
    </source>
</evidence>